<feature type="domain" description="Carboxylesterase type B" evidence="4">
    <location>
        <begin position="2"/>
        <end position="447"/>
    </location>
</feature>
<evidence type="ECO:0000313" key="6">
    <source>
        <dbReference type="Proteomes" id="UP000549971"/>
    </source>
</evidence>
<dbReference type="InterPro" id="IPR019819">
    <property type="entry name" value="Carboxylesterase_B_CS"/>
</dbReference>
<dbReference type="AlphaFoldDB" id="A0A7W9MVI0"/>
<accession>A0A7W9MVI0</accession>
<reference evidence="5 6" key="1">
    <citation type="submission" date="2020-08" db="EMBL/GenBank/DDBJ databases">
        <title>Sequencing the genomes of 1000 actinobacteria strains.</title>
        <authorList>
            <person name="Klenk H.-P."/>
        </authorList>
    </citation>
    <scope>NUCLEOTIDE SEQUENCE [LARGE SCALE GENOMIC DNA]</scope>
    <source>
        <strain evidence="5 6">DSM 28967</strain>
    </source>
</reference>
<dbReference type="EC" id="3.1.1.-" evidence="3"/>
<dbReference type="RefSeq" id="WP_184796653.1">
    <property type="nucleotide sequence ID" value="NZ_JACHMY010000001.1"/>
</dbReference>
<dbReference type="InterPro" id="IPR002018">
    <property type="entry name" value="CarbesteraseB"/>
</dbReference>
<keyword evidence="6" id="KW-1185">Reference proteome</keyword>
<evidence type="ECO:0000259" key="4">
    <source>
        <dbReference type="Pfam" id="PF00135"/>
    </source>
</evidence>
<dbReference type="InterPro" id="IPR050309">
    <property type="entry name" value="Type-B_Carboxylest/Lipase"/>
</dbReference>
<dbReference type="SUPFAM" id="SSF53474">
    <property type="entry name" value="alpha/beta-Hydrolases"/>
    <property type="match status" value="1"/>
</dbReference>
<comment type="similarity">
    <text evidence="1 3">Belongs to the type-B carboxylesterase/lipase family.</text>
</comment>
<dbReference type="Proteomes" id="UP000549971">
    <property type="component" value="Unassembled WGS sequence"/>
</dbReference>
<dbReference type="PROSITE" id="PS00122">
    <property type="entry name" value="CARBOXYLESTERASE_B_1"/>
    <property type="match status" value="1"/>
</dbReference>
<comment type="caution">
    <text evidence="5">The sequence shown here is derived from an EMBL/GenBank/DDBJ whole genome shotgun (WGS) entry which is preliminary data.</text>
</comment>
<keyword evidence="2 3" id="KW-0378">Hydrolase</keyword>
<dbReference type="PROSITE" id="PS00941">
    <property type="entry name" value="CARBOXYLESTERASE_B_2"/>
    <property type="match status" value="1"/>
</dbReference>
<dbReference type="InterPro" id="IPR019826">
    <property type="entry name" value="Carboxylesterase_B_AS"/>
</dbReference>
<dbReference type="Pfam" id="PF00135">
    <property type="entry name" value="COesterase"/>
    <property type="match status" value="1"/>
</dbReference>
<evidence type="ECO:0000256" key="2">
    <source>
        <dbReference type="ARBA" id="ARBA00022801"/>
    </source>
</evidence>
<evidence type="ECO:0000256" key="3">
    <source>
        <dbReference type="RuleBase" id="RU361235"/>
    </source>
</evidence>
<dbReference type="InterPro" id="IPR029058">
    <property type="entry name" value="AB_hydrolase_fold"/>
</dbReference>
<sequence length="486" mass="51914">MVRIDTGQLQGRTTSTGVRVFENIPYAAPPTGPLRWSAPRPARAWSGVRDATQPGPSCPQVGWSADGPTVNGSEDCLTVNVWAPAEATAAPVLLFLHGGGFTGGAGSLYDPSELVARGNIVVTANYRLGALGFLRHPAMRDPAAGNFGLADQQQALRWIQRNAKAFGGDPRRVTLWGESAGAFSVCAQLVSPSARGLFAQAIVQSAPCTNNLLPARTAETRATKTATDLGCPDPRTAVACLRAKPFQQLTGLAEDDTLDRLTTDRPWLPVTGTALVPLQPRPAHRLGLAAAVPVLQGGTKDEMRSFVGSRYGDITAEQYRQILGDLYGGAAAKVLAAYPAAAYPTPSLALAQLLTDEGLLLGACSQLRANDLMRRRAPVYAYEFAEPRTPQPGEFPYGAHHGVETPYFFASTNPGPWEPPPLTPAQRELSGRLLDQWSAFAHTGDPGWAPYRRDVVRSISVASTGPVDLRSTHRCDFWDQVSAALM</sequence>
<gene>
    <name evidence="5" type="ORF">HDA39_003737</name>
</gene>
<organism evidence="5 6">
    <name type="scientific">Kribbella italica</name>
    <dbReference type="NCBI Taxonomy" id="1540520"/>
    <lineage>
        <taxon>Bacteria</taxon>
        <taxon>Bacillati</taxon>
        <taxon>Actinomycetota</taxon>
        <taxon>Actinomycetes</taxon>
        <taxon>Propionibacteriales</taxon>
        <taxon>Kribbellaceae</taxon>
        <taxon>Kribbella</taxon>
    </lineage>
</organism>
<dbReference type="GO" id="GO:0016787">
    <property type="term" value="F:hydrolase activity"/>
    <property type="evidence" value="ECO:0007669"/>
    <property type="project" value="UniProtKB-KW"/>
</dbReference>
<protein>
    <recommendedName>
        <fullName evidence="3">Carboxylic ester hydrolase</fullName>
        <ecNumber evidence="3">3.1.1.-</ecNumber>
    </recommendedName>
</protein>
<dbReference type="EMBL" id="JACHMY010000001">
    <property type="protein sequence ID" value="MBB5837003.1"/>
    <property type="molecule type" value="Genomic_DNA"/>
</dbReference>
<name>A0A7W9MVI0_9ACTN</name>
<evidence type="ECO:0000256" key="1">
    <source>
        <dbReference type="ARBA" id="ARBA00005964"/>
    </source>
</evidence>
<proteinExistence type="inferred from homology"/>
<dbReference type="Gene3D" id="3.40.50.1820">
    <property type="entry name" value="alpha/beta hydrolase"/>
    <property type="match status" value="1"/>
</dbReference>
<dbReference type="PANTHER" id="PTHR11559">
    <property type="entry name" value="CARBOXYLESTERASE"/>
    <property type="match status" value="1"/>
</dbReference>
<evidence type="ECO:0000313" key="5">
    <source>
        <dbReference type="EMBL" id="MBB5837003.1"/>
    </source>
</evidence>